<evidence type="ECO:0000313" key="2">
    <source>
        <dbReference type="EMBL" id="CAK9264051.1"/>
    </source>
</evidence>
<sequence length="140" mass="15991">MSIDGGKRRLRSGTGPGRTGYHLTERRRAQYETDISSFSLLISSALAEFRHMLKLPLLLRLPTTPSKEEEQQQLRCADSPVADSEPVGSEDGSRFFDGNSQVWNRYPDVARYNPPRQTLPLPFCFYGQPFYKGFSWETKV</sequence>
<proteinExistence type="predicted"/>
<evidence type="ECO:0000313" key="3">
    <source>
        <dbReference type="Proteomes" id="UP001497444"/>
    </source>
</evidence>
<accession>A0ABP0WB41</accession>
<organism evidence="2 3">
    <name type="scientific">Sphagnum jensenii</name>
    <dbReference type="NCBI Taxonomy" id="128206"/>
    <lineage>
        <taxon>Eukaryota</taxon>
        <taxon>Viridiplantae</taxon>
        <taxon>Streptophyta</taxon>
        <taxon>Embryophyta</taxon>
        <taxon>Bryophyta</taxon>
        <taxon>Sphagnophytina</taxon>
        <taxon>Sphagnopsida</taxon>
        <taxon>Sphagnales</taxon>
        <taxon>Sphagnaceae</taxon>
        <taxon>Sphagnum</taxon>
    </lineage>
</organism>
<gene>
    <name evidence="2" type="ORF">CSSPJE1EN1_LOCUS9529</name>
</gene>
<protein>
    <submittedName>
        <fullName evidence="2">Uncharacterized protein</fullName>
    </submittedName>
</protein>
<evidence type="ECO:0000256" key="1">
    <source>
        <dbReference type="SAM" id="MobiDB-lite"/>
    </source>
</evidence>
<dbReference type="Proteomes" id="UP001497444">
    <property type="component" value="Chromosome 16"/>
</dbReference>
<keyword evidence="3" id="KW-1185">Reference proteome</keyword>
<name>A0ABP0WB41_9BRYO</name>
<dbReference type="EMBL" id="OZ020111">
    <property type="protein sequence ID" value="CAK9264051.1"/>
    <property type="molecule type" value="Genomic_DNA"/>
</dbReference>
<feature type="region of interest" description="Disordered" evidence="1">
    <location>
        <begin position="64"/>
        <end position="96"/>
    </location>
</feature>
<feature type="region of interest" description="Disordered" evidence="1">
    <location>
        <begin position="1"/>
        <end position="23"/>
    </location>
</feature>
<reference evidence="2" key="1">
    <citation type="submission" date="2024-02" db="EMBL/GenBank/DDBJ databases">
        <authorList>
            <consortium name="ELIXIR-Norway"/>
            <consortium name="Elixir Norway"/>
        </authorList>
    </citation>
    <scope>NUCLEOTIDE SEQUENCE</scope>
</reference>